<keyword evidence="1" id="KW-0472">Membrane</keyword>
<gene>
    <name evidence="3" type="ORF">T230_09605</name>
</gene>
<reference evidence="3 4" key="1">
    <citation type="submission" date="2013-11" db="EMBL/GenBank/DDBJ databases">
        <title>Single cell genomics of uncultured Tannerella BU063 (oral taxon 286).</title>
        <authorList>
            <person name="Beall C.J."/>
            <person name="Campbell A.G."/>
            <person name="Griffen A.L."/>
            <person name="Podar M."/>
            <person name="Leys E.J."/>
        </authorList>
    </citation>
    <scope>NUCLEOTIDE SEQUENCE [LARGE SCALE GENOMIC DNA]</scope>
    <source>
        <strain evidence="3">Cell 1/3</strain>
    </source>
</reference>
<feature type="transmembrane region" description="Helical" evidence="1">
    <location>
        <begin position="31"/>
        <end position="48"/>
    </location>
</feature>
<dbReference type="EMBL" id="AYYE01001110">
    <property type="protein sequence ID" value="ETK06989.1"/>
    <property type="molecule type" value="Genomic_DNA"/>
</dbReference>
<dbReference type="Proteomes" id="UP000034982">
    <property type="component" value="Unassembled WGS sequence"/>
</dbReference>
<dbReference type="Pfam" id="PF22570">
    <property type="entry name" value="LiaF-TM"/>
    <property type="match status" value="1"/>
</dbReference>
<feature type="domain" description="LiaF transmembrane" evidence="2">
    <location>
        <begin position="8"/>
        <end position="101"/>
    </location>
</feature>
<feature type="transmembrane region" description="Helical" evidence="1">
    <location>
        <begin position="54"/>
        <end position="71"/>
    </location>
</feature>
<evidence type="ECO:0000259" key="2">
    <source>
        <dbReference type="Pfam" id="PF22570"/>
    </source>
</evidence>
<accession>W2CIB9</accession>
<feature type="transmembrane region" description="Helical" evidence="1">
    <location>
        <begin position="83"/>
        <end position="99"/>
    </location>
</feature>
<evidence type="ECO:0000313" key="3">
    <source>
        <dbReference type="EMBL" id="ETK06989.1"/>
    </source>
</evidence>
<proteinExistence type="predicted"/>
<keyword evidence="1" id="KW-1133">Transmembrane helix</keyword>
<organism evidence="3 4">
    <name type="scientific">Tannerella sp. oral taxon BU063 isolate Cell 1/3</name>
    <dbReference type="NCBI Taxonomy" id="1411022"/>
    <lineage>
        <taxon>Bacteria</taxon>
        <taxon>Pseudomonadati</taxon>
        <taxon>Bacteroidota</taxon>
        <taxon>Bacteroidia</taxon>
        <taxon>Bacteroidales</taxon>
        <taxon>Tannerellaceae</taxon>
        <taxon>Tannerella</taxon>
    </lineage>
</organism>
<dbReference type="PANTHER" id="PTHR40763:SF5">
    <property type="entry name" value="MEMBRANE PROTEIN"/>
    <property type="match status" value="1"/>
</dbReference>
<comment type="caution">
    <text evidence="3">The sequence shown here is derived from an EMBL/GenBank/DDBJ whole genome shotgun (WGS) entry which is preliminary data.</text>
</comment>
<name>W2CIB9_9BACT</name>
<evidence type="ECO:0000313" key="4">
    <source>
        <dbReference type="Proteomes" id="UP000034982"/>
    </source>
</evidence>
<dbReference type="PATRIC" id="fig|1411022.3.peg.1050"/>
<dbReference type="PANTHER" id="PTHR40763">
    <property type="entry name" value="MEMBRANE PROTEIN-RELATED"/>
    <property type="match status" value="1"/>
</dbReference>
<protein>
    <submittedName>
        <fullName evidence="3">Membrane protein</fullName>
    </submittedName>
</protein>
<feature type="transmembrane region" description="Helical" evidence="1">
    <location>
        <begin position="6"/>
        <end position="24"/>
    </location>
</feature>
<evidence type="ECO:0000256" key="1">
    <source>
        <dbReference type="SAM" id="Phobius"/>
    </source>
</evidence>
<dbReference type="AlphaFoldDB" id="W2CIB9"/>
<dbReference type="InterPro" id="IPR054331">
    <property type="entry name" value="LiaF_TM"/>
</dbReference>
<sequence length="235" mass="26290">MEKRKFGWPLLLIAIGIIFLLKNLGFIDLNFYELLFSWPMILVAIGVVQLVDRSYVSGFILLFLGTVFMLPRLDIIQYDAMRVFWPVVLIVIGTALLFRRRGISYAASADRYRASAASTSPDADGFVRIDTSFSGSKTLFTEPVFRGAILRSTFGGIDLDLRSARLDDPEIFVDLDCTFSGITLRVPPTWRIDSRIRSTFGGFDDKRPHLPPDALDMAHTVVLRGSATFGGIEVK</sequence>
<keyword evidence="1" id="KW-0812">Transmembrane</keyword>